<accession>A0ABP9MNV1</accession>
<dbReference type="RefSeq" id="WP_345096747.1">
    <property type="nucleotide sequence ID" value="NZ_BAABIY010000020.1"/>
</dbReference>
<comment type="caution">
    <text evidence="1">The sequence shown here is derived from an EMBL/GenBank/DDBJ whole genome shotgun (WGS) entry which is preliminary data.</text>
</comment>
<dbReference type="Proteomes" id="UP001501525">
    <property type="component" value="Unassembled WGS sequence"/>
</dbReference>
<keyword evidence="2" id="KW-1185">Reference proteome</keyword>
<dbReference type="EMBL" id="BAABIY010000020">
    <property type="protein sequence ID" value="GAA5098181.1"/>
    <property type="molecule type" value="Genomic_DNA"/>
</dbReference>
<proteinExistence type="predicted"/>
<evidence type="ECO:0000313" key="2">
    <source>
        <dbReference type="Proteomes" id="UP001501525"/>
    </source>
</evidence>
<evidence type="ECO:0000313" key="1">
    <source>
        <dbReference type="EMBL" id="GAA5098181.1"/>
    </source>
</evidence>
<name>A0ABP9MNV1_9HYPH</name>
<sequence length="63" mass="7338">MDRFSHDNSKSNTVLSVEQQFKEALHSADLIIESPLMDEKWHRVAVENEKNIKKVLLILVIIH</sequence>
<gene>
    <name evidence="1" type="ORF">GCM10023260_08450</name>
</gene>
<protein>
    <submittedName>
        <fullName evidence="1">Uncharacterized protein</fullName>
    </submittedName>
</protein>
<organism evidence="1 2">
    <name type="scientific">Bartonella acomydis</name>
    <dbReference type="NCBI Taxonomy" id="686234"/>
    <lineage>
        <taxon>Bacteria</taxon>
        <taxon>Pseudomonadati</taxon>
        <taxon>Pseudomonadota</taxon>
        <taxon>Alphaproteobacteria</taxon>
        <taxon>Hyphomicrobiales</taxon>
        <taxon>Bartonellaceae</taxon>
        <taxon>Bartonella</taxon>
    </lineage>
</organism>
<reference evidence="2" key="1">
    <citation type="journal article" date="2019" name="Int. J. Syst. Evol. Microbiol.">
        <title>The Global Catalogue of Microorganisms (GCM) 10K type strain sequencing project: providing services to taxonomists for standard genome sequencing and annotation.</title>
        <authorList>
            <consortium name="The Broad Institute Genomics Platform"/>
            <consortium name="The Broad Institute Genome Sequencing Center for Infectious Disease"/>
            <person name="Wu L."/>
            <person name="Ma J."/>
        </authorList>
    </citation>
    <scope>NUCLEOTIDE SEQUENCE [LARGE SCALE GENOMIC DNA]</scope>
    <source>
        <strain evidence="2">JCM 17706</strain>
    </source>
</reference>